<dbReference type="PANTHER" id="PTHR42907:SF1">
    <property type="entry name" value="FMN-LINKED OXIDOREDUCTASES SUPERFAMILY PROTEIN"/>
    <property type="match status" value="1"/>
</dbReference>
<dbReference type="AlphaFoldDB" id="A0A1H2ZG78"/>
<dbReference type="GO" id="GO:0010181">
    <property type="term" value="F:FMN binding"/>
    <property type="evidence" value="ECO:0007669"/>
    <property type="project" value="UniProtKB-UniRule"/>
</dbReference>
<dbReference type="SUPFAM" id="SSF51395">
    <property type="entry name" value="FMN-linked oxidoreductases"/>
    <property type="match status" value="1"/>
</dbReference>
<comment type="catalytic activity">
    <reaction evidence="9">
        <text>5,6-dihydrouridine(20) in tRNA + NAD(+) = uridine(20) in tRNA + NADH + H(+)</text>
        <dbReference type="Rhea" id="RHEA:53340"/>
        <dbReference type="Rhea" id="RHEA-COMP:13533"/>
        <dbReference type="Rhea" id="RHEA-COMP:13534"/>
        <dbReference type="ChEBI" id="CHEBI:15378"/>
        <dbReference type="ChEBI" id="CHEBI:57540"/>
        <dbReference type="ChEBI" id="CHEBI:57945"/>
        <dbReference type="ChEBI" id="CHEBI:65315"/>
        <dbReference type="ChEBI" id="CHEBI:74443"/>
        <dbReference type="EC" id="1.3.1.91"/>
    </reaction>
</comment>
<keyword evidence="12" id="KW-0547">Nucleotide-binding</keyword>
<evidence type="ECO:0000256" key="2">
    <source>
        <dbReference type="ARBA" id="ARBA00022555"/>
    </source>
</evidence>
<dbReference type="NCBIfam" id="NF008774">
    <property type="entry name" value="PRK11815.1"/>
    <property type="match status" value="1"/>
</dbReference>
<keyword evidence="15" id="KW-1185">Reference proteome</keyword>
<evidence type="ECO:0000259" key="13">
    <source>
        <dbReference type="Pfam" id="PF01207"/>
    </source>
</evidence>
<dbReference type="InterPro" id="IPR004653">
    <property type="entry name" value="DusA"/>
</dbReference>
<evidence type="ECO:0000256" key="9">
    <source>
        <dbReference type="HAMAP-Rule" id="MF_02041"/>
    </source>
</evidence>
<keyword evidence="3 9" id="KW-0285">Flavoprotein</keyword>
<comment type="catalytic activity">
    <reaction evidence="9">
        <text>5,6-dihydrouridine(20a) in tRNA + NADP(+) = uridine(20a) in tRNA + NADPH + H(+)</text>
        <dbReference type="Rhea" id="RHEA:53344"/>
        <dbReference type="Rhea" id="RHEA-COMP:13535"/>
        <dbReference type="Rhea" id="RHEA-COMP:13536"/>
        <dbReference type="ChEBI" id="CHEBI:15378"/>
        <dbReference type="ChEBI" id="CHEBI:57783"/>
        <dbReference type="ChEBI" id="CHEBI:58349"/>
        <dbReference type="ChEBI" id="CHEBI:65315"/>
        <dbReference type="ChEBI" id="CHEBI:74443"/>
    </reaction>
</comment>
<name>A0A1H2ZG78_9FIRM</name>
<dbReference type="RefSeq" id="WP_093752985.1">
    <property type="nucleotide sequence ID" value="NZ_FNNG01000007.1"/>
</dbReference>
<comment type="catalytic activity">
    <reaction evidence="9">
        <text>5,6-dihydrouridine(20) in tRNA + NADP(+) = uridine(20) in tRNA + NADPH + H(+)</text>
        <dbReference type="Rhea" id="RHEA:53336"/>
        <dbReference type="Rhea" id="RHEA-COMP:13533"/>
        <dbReference type="Rhea" id="RHEA-COMP:13534"/>
        <dbReference type="ChEBI" id="CHEBI:15378"/>
        <dbReference type="ChEBI" id="CHEBI:57783"/>
        <dbReference type="ChEBI" id="CHEBI:58349"/>
        <dbReference type="ChEBI" id="CHEBI:65315"/>
        <dbReference type="ChEBI" id="CHEBI:74443"/>
        <dbReference type="EC" id="1.3.1.91"/>
    </reaction>
</comment>
<evidence type="ECO:0000256" key="5">
    <source>
        <dbReference type="ARBA" id="ARBA00022694"/>
    </source>
</evidence>
<dbReference type="GO" id="GO:0102266">
    <property type="term" value="F:tRNA-dihydrouridine20a synthase activity"/>
    <property type="evidence" value="ECO:0007669"/>
    <property type="project" value="RHEA"/>
</dbReference>
<protein>
    <recommendedName>
        <fullName evidence="9">tRNA-dihydrouridine(20/20a) synthase</fullName>
        <ecNumber evidence="9">1.3.1.91</ecNumber>
    </recommendedName>
    <alternativeName>
        <fullName evidence="9">DusA-like U20-specific dihydrouridine synthase</fullName>
        <shortName evidence="9">U20-specific Dus</shortName>
    </alternativeName>
</protein>
<evidence type="ECO:0000313" key="14">
    <source>
        <dbReference type="EMBL" id="SDX16492.1"/>
    </source>
</evidence>
<dbReference type="OrthoDB" id="9764501at2"/>
<dbReference type="InterPro" id="IPR001269">
    <property type="entry name" value="DUS_fam"/>
</dbReference>
<dbReference type="GO" id="GO:0102264">
    <property type="term" value="F:tRNA-dihydrouridine20 synthase activity"/>
    <property type="evidence" value="ECO:0007669"/>
    <property type="project" value="UniProtKB-EC"/>
</dbReference>
<dbReference type="InterPro" id="IPR013785">
    <property type="entry name" value="Aldolase_TIM"/>
</dbReference>
<feature type="site" description="Interacts with tRNA" evidence="9">
    <location>
        <position position="88"/>
    </location>
</feature>
<feature type="binding site" evidence="9 12">
    <location>
        <begin position="214"/>
        <end position="216"/>
    </location>
    <ligand>
        <name>FMN</name>
        <dbReference type="ChEBI" id="CHEBI:58210"/>
    </ligand>
</feature>
<dbReference type="CDD" id="cd02801">
    <property type="entry name" value="DUS_like_FMN"/>
    <property type="match status" value="1"/>
</dbReference>
<keyword evidence="7 9" id="KW-0694">RNA-binding</keyword>
<keyword evidence="2 9" id="KW-0820">tRNA-binding</keyword>
<dbReference type="Gene3D" id="3.20.20.70">
    <property type="entry name" value="Aldolase class I"/>
    <property type="match status" value="1"/>
</dbReference>
<dbReference type="EC" id="1.3.1.91" evidence="9"/>
<dbReference type="PANTHER" id="PTHR42907">
    <property type="entry name" value="FMN-LINKED OXIDOREDUCTASES SUPERFAMILY PROTEIN"/>
    <property type="match status" value="1"/>
</dbReference>
<feature type="site" description="Interacts with tRNA; defines subfamily-specific binding signature" evidence="9">
    <location>
        <position position="302"/>
    </location>
</feature>
<comment type="cofactor">
    <cofactor evidence="1 9 10 12">
        <name>FMN</name>
        <dbReference type="ChEBI" id="CHEBI:58210"/>
    </cofactor>
</comment>
<evidence type="ECO:0000256" key="4">
    <source>
        <dbReference type="ARBA" id="ARBA00022643"/>
    </source>
</evidence>
<evidence type="ECO:0000256" key="6">
    <source>
        <dbReference type="ARBA" id="ARBA00022857"/>
    </source>
</evidence>
<dbReference type="PIRSF" id="PIRSF006621">
    <property type="entry name" value="Dus"/>
    <property type="match status" value="1"/>
</dbReference>
<comment type="function">
    <text evidence="9">Catalyzes the synthesis of 5,6-dihydrouridine (D), a modified base found in the D-loop of most tRNAs, via the reduction of the C5-C6 double bond in target uridines. Specifically modifies U20 and U20a in tRNAs.</text>
</comment>
<dbReference type="Gene3D" id="1.20.120.1460">
    <property type="match status" value="1"/>
</dbReference>
<proteinExistence type="inferred from homology"/>
<keyword evidence="6 9" id="KW-0521">NADP</keyword>
<evidence type="ECO:0000256" key="8">
    <source>
        <dbReference type="ARBA" id="ARBA00023002"/>
    </source>
</evidence>
<gene>
    <name evidence="14" type="ORF">SAMN05660923_01832</name>
</gene>
<dbReference type="HAMAP" id="MF_02041">
    <property type="entry name" value="DusA_subfam"/>
    <property type="match status" value="1"/>
</dbReference>
<feature type="binding site" evidence="9 12">
    <location>
        <position position="130"/>
    </location>
    <ligand>
        <name>FMN</name>
        <dbReference type="ChEBI" id="CHEBI:58210"/>
    </ligand>
</feature>
<keyword evidence="4 9" id="KW-0288">FMN</keyword>
<dbReference type="Proteomes" id="UP000198828">
    <property type="component" value="Unassembled WGS sequence"/>
</dbReference>
<feature type="domain" description="DUS-like FMN-binding" evidence="13">
    <location>
        <begin position="6"/>
        <end position="309"/>
    </location>
</feature>
<evidence type="ECO:0000313" key="15">
    <source>
        <dbReference type="Proteomes" id="UP000198828"/>
    </source>
</evidence>
<evidence type="ECO:0000256" key="7">
    <source>
        <dbReference type="ARBA" id="ARBA00022884"/>
    </source>
</evidence>
<evidence type="ECO:0000256" key="1">
    <source>
        <dbReference type="ARBA" id="ARBA00001917"/>
    </source>
</evidence>
<dbReference type="PROSITE" id="PS01136">
    <property type="entry name" value="UPF0034"/>
    <property type="match status" value="1"/>
</dbReference>
<organism evidence="14 15">
    <name type="scientific">Tepidimicrobium xylanilyticum</name>
    <dbReference type="NCBI Taxonomy" id="1123352"/>
    <lineage>
        <taxon>Bacteria</taxon>
        <taxon>Bacillati</taxon>
        <taxon>Bacillota</taxon>
        <taxon>Tissierellia</taxon>
        <taxon>Tissierellales</taxon>
        <taxon>Tepidimicrobiaceae</taxon>
        <taxon>Tepidimicrobium</taxon>
    </lineage>
</organism>
<feature type="binding site" evidence="9 12">
    <location>
        <begin position="236"/>
        <end position="237"/>
    </location>
    <ligand>
        <name>FMN</name>
        <dbReference type="ChEBI" id="CHEBI:58210"/>
    </ligand>
</feature>
<dbReference type="InterPro" id="IPR035587">
    <property type="entry name" value="DUS-like_FMN-bd"/>
</dbReference>
<feature type="site" description="Interacts with tRNA; defines subfamily-specific binding signature" evidence="9">
    <location>
        <position position="305"/>
    </location>
</feature>
<evidence type="ECO:0000256" key="11">
    <source>
        <dbReference type="PIRSR" id="PIRSR006621-1"/>
    </source>
</evidence>
<comment type="similarity">
    <text evidence="10">Belongs to the dus family.</text>
</comment>
<evidence type="ECO:0000256" key="12">
    <source>
        <dbReference type="PIRSR" id="PIRSR006621-2"/>
    </source>
</evidence>
<evidence type="ECO:0000256" key="3">
    <source>
        <dbReference type="ARBA" id="ARBA00022630"/>
    </source>
</evidence>
<feature type="binding site" evidence="9 12">
    <location>
        <position position="174"/>
    </location>
    <ligand>
        <name>FMN</name>
        <dbReference type="ChEBI" id="CHEBI:58210"/>
    </ligand>
</feature>
<dbReference type="GO" id="GO:0000049">
    <property type="term" value="F:tRNA binding"/>
    <property type="evidence" value="ECO:0007669"/>
    <property type="project" value="UniProtKB-UniRule"/>
</dbReference>
<feature type="site" description="Interacts with tRNA" evidence="9">
    <location>
        <position position="189"/>
    </location>
</feature>
<dbReference type="NCBIfam" id="TIGR00742">
    <property type="entry name" value="yjbN"/>
    <property type="match status" value="1"/>
</dbReference>
<keyword evidence="8 9" id="KW-0560">Oxidoreductase</keyword>
<dbReference type="InterPro" id="IPR018517">
    <property type="entry name" value="tRNA_hU_synthase_CS"/>
</dbReference>
<feature type="binding site" evidence="9 12">
    <location>
        <position position="61"/>
    </location>
    <ligand>
        <name>FMN</name>
        <dbReference type="ChEBI" id="CHEBI:58210"/>
    </ligand>
</feature>
<dbReference type="EMBL" id="FNNG01000007">
    <property type="protein sequence ID" value="SDX16492.1"/>
    <property type="molecule type" value="Genomic_DNA"/>
</dbReference>
<feature type="site" description="Interacts with tRNA; defines subfamily-specific binding signature" evidence="9">
    <location>
        <position position="186"/>
    </location>
</feature>
<feature type="binding site" evidence="9 12">
    <location>
        <begin position="8"/>
        <end position="10"/>
    </location>
    <ligand>
        <name>FMN</name>
        <dbReference type="ChEBI" id="CHEBI:58210"/>
    </ligand>
</feature>
<accession>A0A1H2ZG78</accession>
<keyword evidence="5 9" id="KW-0819">tRNA processing</keyword>
<comment type="catalytic activity">
    <reaction evidence="9">
        <text>5,6-dihydrouridine(20a) in tRNA + NAD(+) = uridine(20a) in tRNA + NADH + H(+)</text>
        <dbReference type="Rhea" id="RHEA:53348"/>
        <dbReference type="Rhea" id="RHEA-COMP:13535"/>
        <dbReference type="Rhea" id="RHEA-COMP:13536"/>
        <dbReference type="ChEBI" id="CHEBI:15378"/>
        <dbReference type="ChEBI" id="CHEBI:57540"/>
        <dbReference type="ChEBI" id="CHEBI:57945"/>
        <dbReference type="ChEBI" id="CHEBI:65315"/>
        <dbReference type="ChEBI" id="CHEBI:74443"/>
    </reaction>
</comment>
<evidence type="ECO:0000256" key="10">
    <source>
        <dbReference type="PIRNR" id="PIRNR006621"/>
    </source>
</evidence>
<feature type="active site" description="Proton donor" evidence="9 11">
    <location>
        <position position="91"/>
    </location>
</feature>
<dbReference type="GO" id="GO:0050660">
    <property type="term" value="F:flavin adenine dinucleotide binding"/>
    <property type="evidence" value="ECO:0007669"/>
    <property type="project" value="InterPro"/>
</dbReference>
<sequence length="341" mass="39269">MARISIAPMVDITDRHFRYFCRLLTKKAILYTEMITSSAIIYGDRNKILDFDPVEKPIALQIAGYDKKEMAEAVKIAEDWDYDEINVNLGCPSDRVSGNQMGATLMAYPELVAEIIYAMKRETNKPITVKHRIGIDGTNVLPKDLPKVVLDKYEDLERFVKIIAETGVNHFIIHARIAILEGLSPKENREVPPLRYDEVYRIKKNFPHLFIEINGGIKTINSIKDHLRHVDGVMLGRVAYENPFLLSEVDRFYDNGKVNNVSRREIIEELINYVKKLGEDDKRGYHAIKNTIGLFHNKRGSRIWRQLISPPWEAGYGAKEILERALDLLPEDVLDERPRII</sequence>
<reference evidence="14 15" key="1">
    <citation type="submission" date="2016-10" db="EMBL/GenBank/DDBJ databases">
        <authorList>
            <person name="de Groot N.N."/>
        </authorList>
    </citation>
    <scope>NUCLEOTIDE SEQUENCE [LARGE SCALE GENOMIC DNA]</scope>
    <source>
        <strain evidence="14 15">DSM 23310</strain>
    </source>
</reference>
<dbReference type="Pfam" id="PF01207">
    <property type="entry name" value="Dus"/>
    <property type="match status" value="1"/>
</dbReference>
<comment type="similarity">
    <text evidence="9">Belongs to the Dus family. DusA subfamily.</text>
</comment>